<dbReference type="InterPro" id="IPR051257">
    <property type="entry name" value="Diverse_CBS-Domain"/>
</dbReference>
<dbReference type="eggNOG" id="COG0517">
    <property type="taxonomic scope" value="Bacteria"/>
</dbReference>
<name>W0ECG8_9FIRM</name>
<evidence type="ECO:0000256" key="1">
    <source>
        <dbReference type="ARBA" id="ARBA00023122"/>
    </source>
</evidence>
<feature type="domain" description="CBS" evidence="3">
    <location>
        <begin position="7"/>
        <end position="67"/>
    </location>
</feature>
<evidence type="ECO:0000313" key="4">
    <source>
        <dbReference type="EMBL" id="AHF07193.1"/>
    </source>
</evidence>
<evidence type="ECO:0000256" key="2">
    <source>
        <dbReference type="PROSITE-ProRule" id="PRU00703"/>
    </source>
</evidence>
<dbReference type="PROSITE" id="PS51371">
    <property type="entry name" value="CBS"/>
    <property type="match status" value="1"/>
</dbReference>
<proteinExistence type="predicted"/>
<dbReference type="InterPro" id="IPR000644">
    <property type="entry name" value="CBS_dom"/>
</dbReference>
<dbReference type="HOGENOM" id="CLU_117108_0_0_9"/>
<reference evidence="4 5" key="1">
    <citation type="submission" date="2013-12" db="EMBL/GenBank/DDBJ databases">
        <authorList>
            <consortium name="DOE Joint Genome Institute"/>
            <person name="Smidt H."/>
            <person name="Huntemann M."/>
            <person name="Han J."/>
            <person name="Chen A."/>
            <person name="Kyrpides N."/>
            <person name="Mavromatis K."/>
            <person name="Markowitz V."/>
            <person name="Palaniappan K."/>
            <person name="Ivanova N."/>
            <person name="Schaumberg A."/>
            <person name="Pati A."/>
            <person name="Liolios K."/>
            <person name="Nordberg H.P."/>
            <person name="Cantor M.N."/>
            <person name="Hua S.X."/>
            <person name="Woyke T."/>
        </authorList>
    </citation>
    <scope>NUCLEOTIDE SEQUENCE [LARGE SCALE GENOMIC DNA]</scope>
    <source>
        <strain evidence="5">DSM 15288</strain>
    </source>
</reference>
<dbReference type="RefSeq" id="WP_006718299.1">
    <property type="nucleotide sequence ID" value="NZ_CP007032.1"/>
</dbReference>
<dbReference type="Proteomes" id="UP000010847">
    <property type="component" value="Chromosome"/>
</dbReference>
<protein>
    <submittedName>
        <fullName evidence="4">Inosine-5-monophosphate dehydrogenase</fullName>
    </submittedName>
</protein>
<dbReference type="Pfam" id="PF00571">
    <property type="entry name" value="CBS"/>
    <property type="match status" value="2"/>
</dbReference>
<gene>
    <name evidence="4" type="ORF">DESME_09205</name>
</gene>
<dbReference type="PANTHER" id="PTHR43080">
    <property type="entry name" value="CBS DOMAIN-CONTAINING PROTEIN CBSX3, MITOCHONDRIAL"/>
    <property type="match status" value="1"/>
</dbReference>
<dbReference type="PANTHER" id="PTHR43080:SF26">
    <property type="entry name" value="REGULATORY PROTEIN"/>
    <property type="match status" value="1"/>
</dbReference>
<keyword evidence="1 2" id="KW-0129">CBS domain</keyword>
<dbReference type="InterPro" id="IPR046342">
    <property type="entry name" value="CBS_dom_sf"/>
</dbReference>
<organism evidence="4 5">
    <name type="scientific">Desulfitobacterium metallireducens DSM 15288</name>
    <dbReference type="NCBI Taxonomy" id="871968"/>
    <lineage>
        <taxon>Bacteria</taxon>
        <taxon>Bacillati</taxon>
        <taxon>Bacillota</taxon>
        <taxon>Clostridia</taxon>
        <taxon>Eubacteriales</taxon>
        <taxon>Desulfitobacteriaceae</taxon>
        <taxon>Desulfitobacterium</taxon>
    </lineage>
</organism>
<dbReference type="SUPFAM" id="SSF54631">
    <property type="entry name" value="CBS-domain pair"/>
    <property type="match status" value="1"/>
</dbReference>
<dbReference type="OrthoDB" id="384703at2"/>
<evidence type="ECO:0000259" key="3">
    <source>
        <dbReference type="PROSITE" id="PS51371"/>
    </source>
</evidence>
<dbReference type="EMBL" id="CP007032">
    <property type="protein sequence ID" value="AHF07193.1"/>
    <property type="molecule type" value="Genomic_DNA"/>
</dbReference>
<dbReference type="KEGG" id="dmt:DESME_09205"/>
<dbReference type="SMART" id="SM00116">
    <property type="entry name" value="CBS"/>
    <property type="match status" value="2"/>
</dbReference>
<evidence type="ECO:0000313" key="5">
    <source>
        <dbReference type="Proteomes" id="UP000010847"/>
    </source>
</evidence>
<keyword evidence="5" id="KW-1185">Reference proteome</keyword>
<dbReference type="CDD" id="cd09834">
    <property type="entry name" value="CBS_pair_bac"/>
    <property type="match status" value="1"/>
</dbReference>
<dbReference type="AlphaFoldDB" id="W0ECG8"/>
<dbReference type="Gene3D" id="3.10.580.10">
    <property type="entry name" value="CBS-domain"/>
    <property type="match status" value="1"/>
</dbReference>
<accession>W0ECG8</accession>
<dbReference type="STRING" id="871968.DESME_09205"/>
<sequence>MNVLFFLIPKNEVIYLKNTATMRQALERMEFHRYSAIPLINEDGRYVGTLTEGDLLWKLKNTPGLTFANTNTIRLTEVERHIQNYPVSIDAHIEDLFSRAIEQNFIPVVDDQEIFIGIVRRREILEYITQQLQKREA</sequence>